<keyword evidence="2 4" id="KW-0143">Chaperone</keyword>
<sequence>MSQNLWNFFEDADLSGATLIVPSIAVGNVGQLACDLLISSLNMTKIATVYSPAFIPVLGYDPYDLKSSTLSGSCELYKCSAKNLIVLQLRAPLVFKYARTFLAELVEKAKEKNMKDIIVLSSSFAHERKHILTSPFRYAASDLCPYRSTIEDLKWVKHELVEDRIQIHGGGFSSILYEICKDKAVPCLVLYKYCSEGDNIPDAYDMILQLKSILSLCGDHSDLLSQLVQPVSWKLLFGRPPPQDIY</sequence>
<accession>A0A0L7LMA3</accession>
<keyword evidence="6" id="KW-1185">Reference proteome</keyword>
<dbReference type="GO" id="GO:0000502">
    <property type="term" value="C:proteasome complex"/>
    <property type="evidence" value="ECO:0007669"/>
    <property type="project" value="UniProtKB-KW"/>
</dbReference>
<reference evidence="5 6" key="1">
    <citation type="journal article" date="2015" name="Genome Biol. Evol.">
        <title>The genome of winter moth (Operophtera brumata) provides a genomic perspective on sexual dimorphism and phenology.</title>
        <authorList>
            <person name="Derks M.F."/>
            <person name="Smit S."/>
            <person name="Salis L."/>
            <person name="Schijlen E."/>
            <person name="Bossers A."/>
            <person name="Mateman C."/>
            <person name="Pijl A.S."/>
            <person name="de Ridder D."/>
            <person name="Groenen M.A."/>
            <person name="Visser M.E."/>
            <person name="Megens H.J."/>
        </authorList>
    </citation>
    <scope>NUCLEOTIDE SEQUENCE [LARGE SCALE GENOMIC DNA]</scope>
    <source>
        <strain evidence="5">WM2013NL</strain>
        <tissue evidence="5">Head and thorax</tissue>
    </source>
</reference>
<dbReference type="Proteomes" id="UP000037510">
    <property type="component" value="Unassembled WGS sequence"/>
</dbReference>
<evidence type="ECO:0000313" key="6">
    <source>
        <dbReference type="Proteomes" id="UP000037510"/>
    </source>
</evidence>
<evidence type="ECO:0000313" key="5">
    <source>
        <dbReference type="EMBL" id="KOB76489.1"/>
    </source>
</evidence>
<dbReference type="GO" id="GO:0043248">
    <property type="term" value="P:proteasome assembly"/>
    <property type="evidence" value="ECO:0007669"/>
    <property type="project" value="TreeGrafter"/>
</dbReference>
<dbReference type="Gene3D" id="3.40.50.10900">
    <property type="entry name" value="PAC-like subunit"/>
    <property type="match status" value="1"/>
</dbReference>
<gene>
    <name evidence="5" type="ORF">OBRU01_05624</name>
</gene>
<dbReference type="Pfam" id="PF09754">
    <property type="entry name" value="PAC2"/>
    <property type="match status" value="1"/>
</dbReference>
<organism evidence="5 6">
    <name type="scientific">Operophtera brumata</name>
    <name type="common">Winter moth</name>
    <name type="synonym">Phalaena brumata</name>
    <dbReference type="NCBI Taxonomy" id="104452"/>
    <lineage>
        <taxon>Eukaryota</taxon>
        <taxon>Metazoa</taxon>
        <taxon>Ecdysozoa</taxon>
        <taxon>Arthropoda</taxon>
        <taxon>Hexapoda</taxon>
        <taxon>Insecta</taxon>
        <taxon>Pterygota</taxon>
        <taxon>Neoptera</taxon>
        <taxon>Endopterygota</taxon>
        <taxon>Lepidoptera</taxon>
        <taxon>Glossata</taxon>
        <taxon>Ditrysia</taxon>
        <taxon>Geometroidea</taxon>
        <taxon>Geometridae</taxon>
        <taxon>Larentiinae</taxon>
        <taxon>Operophtera</taxon>
    </lineage>
</organism>
<name>A0A0L7LMA3_OPEBR</name>
<dbReference type="PANTHER" id="PTHR12970">
    <property type="entry name" value="PROTEASOME ASSEMBLY CHAPERONE 2"/>
    <property type="match status" value="1"/>
</dbReference>
<dbReference type="STRING" id="104452.A0A0L7LMA3"/>
<dbReference type="SUPFAM" id="SSF159659">
    <property type="entry name" value="Cgl1923-like"/>
    <property type="match status" value="1"/>
</dbReference>
<evidence type="ECO:0000256" key="3">
    <source>
        <dbReference type="ARBA" id="ARBA00025745"/>
    </source>
</evidence>
<dbReference type="InterPro" id="IPR038389">
    <property type="entry name" value="PSMG2_sf"/>
</dbReference>
<protein>
    <recommendedName>
        <fullName evidence="1 4">Proteasome assembly chaperone 2</fullName>
    </recommendedName>
</protein>
<dbReference type="AlphaFoldDB" id="A0A0L7LMA3"/>
<dbReference type="EMBL" id="JTDY01000606">
    <property type="protein sequence ID" value="KOB76489.1"/>
    <property type="molecule type" value="Genomic_DNA"/>
</dbReference>
<dbReference type="PANTHER" id="PTHR12970:SF1">
    <property type="entry name" value="PROTEASOME ASSEMBLY CHAPERONE 2"/>
    <property type="match status" value="1"/>
</dbReference>
<dbReference type="GO" id="GO:0005634">
    <property type="term" value="C:nucleus"/>
    <property type="evidence" value="ECO:0007669"/>
    <property type="project" value="TreeGrafter"/>
</dbReference>
<comment type="similarity">
    <text evidence="3 4">Belongs to the PSMG2 family.</text>
</comment>
<dbReference type="InterPro" id="IPR016562">
    <property type="entry name" value="Proteasome_assmbl_chp_2_euk"/>
</dbReference>
<evidence type="ECO:0000256" key="4">
    <source>
        <dbReference type="PIRNR" id="PIRNR010044"/>
    </source>
</evidence>
<comment type="function">
    <text evidence="4">Chaperone protein which promotes assembly of the 20S proteasome as part of a heterodimer with PSMG1.</text>
</comment>
<dbReference type="PIRSF" id="PIRSF010044">
    <property type="entry name" value="UCP010044"/>
    <property type="match status" value="1"/>
</dbReference>
<comment type="caution">
    <text evidence="5">The sequence shown here is derived from an EMBL/GenBank/DDBJ whole genome shotgun (WGS) entry which is preliminary data.</text>
</comment>
<evidence type="ECO:0000256" key="1">
    <source>
        <dbReference type="ARBA" id="ARBA00019186"/>
    </source>
</evidence>
<dbReference type="GO" id="GO:0005829">
    <property type="term" value="C:cytosol"/>
    <property type="evidence" value="ECO:0007669"/>
    <property type="project" value="TreeGrafter"/>
</dbReference>
<dbReference type="InterPro" id="IPR019151">
    <property type="entry name" value="Proteasome_assmbl_chaperone_2"/>
</dbReference>
<comment type="subunit">
    <text evidence="4">Forms a heterodimer with PSMG1.</text>
</comment>
<proteinExistence type="inferred from homology"/>
<keyword evidence="5" id="KW-0647">Proteasome</keyword>
<evidence type="ECO:0000256" key="2">
    <source>
        <dbReference type="ARBA" id="ARBA00023186"/>
    </source>
</evidence>